<comment type="pathway">
    <text evidence="1">Isoprenoid biosynthesis; isopentenyl diphosphate biosynthesis via mevalonate pathway; isopentenyl diphosphate from (R)-mevalonate: step 2/3.</text>
</comment>
<evidence type="ECO:0000256" key="8">
    <source>
        <dbReference type="ARBA" id="ARBA00022840"/>
    </source>
</evidence>
<dbReference type="GO" id="GO:0010142">
    <property type="term" value="P:farnesyl diphosphate biosynthetic process, mevalonate pathway"/>
    <property type="evidence" value="ECO:0007669"/>
    <property type="project" value="TreeGrafter"/>
</dbReference>
<dbReference type="InterPro" id="IPR035102">
    <property type="entry name" value="Phosphomevalonate_kinase"/>
</dbReference>
<evidence type="ECO:0000256" key="1">
    <source>
        <dbReference type="ARBA" id="ARBA00005017"/>
    </source>
</evidence>
<name>A0AA38G9R5_TAXCH</name>
<dbReference type="OMA" id="ANYADKM"/>
<dbReference type="GO" id="GO:0006694">
    <property type="term" value="P:steroid biosynthetic process"/>
    <property type="evidence" value="ECO:0007669"/>
    <property type="project" value="UniProtKB-KW"/>
</dbReference>
<dbReference type="PANTHER" id="PTHR31814:SF2">
    <property type="entry name" value="PHOSPHOMEVALONATE KINASE"/>
    <property type="match status" value="1"/>
</dbReference>
<organism evidence="12 13">
    <name type="scientific">Taxus chinensis</name>
    <name type="common">Chinese yew</name>
    <name type="synonym">Taxus wallichiana var. chinensis</name>
    <dbReference type="NCBI Taxonomy" id="29808"/>
    <lineage>
        <taxon>Eukaryota</taxon>
        <taxon>Viridiplantae</taxon>
        <taxon>Streptophyta</taxon>
        <taxon>Embryophyta</taxon>
        <taxon>Tracheophyta</taxon>
        <taxon>Spermatophyta</taxon>
        <taxon>Pinopsida</taxon>
        <taxon>Pinidae</taxon>
        <taxon>Conifers II</taxon>
        <taxon>Cupressales</taxon>
        <taxon>Taxaceae</taxon>
        <taxon>Taxus</taxon>
    </lineage>
</organism>
<evidence type="ECO:0000256" key="11">
    <source>
        <dbReference type="ARBA" id="ARBA00023221"/>
    </source>
</evidence>
<dbReference type="GO" id="GO:0004631">
    <property type="term" value="F:phosphomevalonate kinase activity"/>
    <property type="evidence" value="ECO:0007669"/>
    <property type="project" value="UniProtKB-EC"/>
</dbReference>
<keyword evidence="9" id="KW-0752">Steroid biosynthesis</keyword>
<dbReference type="InterPro" id="IPR016005">
    <property type="entry name" value="Erg8"/>
</dbReference>
<sequence>VTSAPGKVLITGAYLILEKPNTGIVLTTTARFYAIVKPLRNSIDSGSWAWLWTDVKLSSPQLSKEIHYKLSLKTLCLQNVSSSSGNDNPFVEQAVQFAVAAAKAAFADDNGKKDMLHKLILQGFDITILGSNDFYSYRKQIDARGLPLTSETLSLLPAFSSIAHNTKDKDNSHPSSTVTCAPELAKTGLGSSAAMTTAVVAGLLHYLGVVNVTTTACANYADKMMDTDLNLVHAVSQTAHCAAQGKIGSGFDVSAAVYGSQCYVRFSPDILSPAQVSRKSKSLLEAMNEILNRTWDSGRIEYALPPFMTLVQSNHGGREIQKNSQVIWKILAEANAAMETELLLLKKIAEEEPEKYKNVIENCSKFSAEKWTGYHKEDFSHHAIIEALLGTRQAILEVRNHLRQIGVAAGVPIEPETQTRMLDDTMSMEGVLLAGVPGAGG</sequence>
<evidence type="ECO:0000256" key="2">
    <source>
        <dbReference type="ARBA" id="ARBA00006495"/>
    </source>
</evidence>
<comment type="caution">
    <text evidence="12">The sequence shown here is derived from an EMBL/GenBank/DDBJ whole genome shotgun (WGS) entry which is preliminary data.</text>
</comment>
<keyword evidence="10" id="KW-0443">Lipid metabolism</keyword>
<protein>
    <recommendedName>
        <fullName evidence="3">phosphomevalonate kinase</fullName>
        <ecNumber evidence="3">2.7.4.2</ecNumber>
    </recommendedName>
</protein>
<dbReference type="Proteomes" id="UP000824469">
    <property type="component" value="Unassembled WGS sequence"/>
</dbReference>
<keyword evidence="5" id="KW-0808">Transferase</keyword>
<dbReference type="InterPro" id="IPR014721">
    <property type="entry name" value="Ribsml_uS5_D2-typ_fold_subgr"/>
</dbReference>
<evidence type="ECO:0000256" key="5">
    <source>
        <dbReference type="ARBA" id="ARBA00022679"/>
    </source>
</evidence>
<dbReference type="GO" id="GO:0005524">
    <property type="term" value="F:ATP binding"/>
    <property type="evidence" value="ECO:0007669"/>
    <property type="project" value="UniProtKB-KW"/>
</dbReference>
<evidence type="ECO:0000313" key="13">
    <source>
        <dbReference type="Proteomes" id="UP000824469"/>
    </source>
</evidence>
<dbReference type="InterPro" id="IPR020568">
    <property type="entry name" value="Ribosomal_Su5_D2-typ_SF"/>
</dbReference>
<accession>A0AA38G9R5</accession>
<keyword evidence="13" id="KW-1185">Reference proteome</keyword>
<gene>
    <name evidence="12" type="ORF">KI387_019544</name>
</gene>
<evidence type="ECO:0000256" key="10">
    <source>
        <dbReference type="ARBA" id="ARBA00023098"/>
    </source>
</evidence>
<dbReference type="SUPFAM" id="SSF54211">
    <property type="entry name" value="Ribosomal protein S5 domain 2-like"/>
    <property type="match status" value="1"/>
</dbReference>
<evidence type="ECO:0000256" key="3">
    <source>
        <dbReference type="ARBA" id="ARBA00012958"/>
    </source>
</evidence>
<feature type="non-terminal residue" evidence="12">
    <location>
        <position position="441"/>
    </location>
</feature>
<evidence type="ECO:0000256" key="6">
    <source>
        <dbReference type="ARBA" id="ARBA00022741"/>
    </source>
</evidence>
<dbReference type="EC" id="2.7.4.2" evidence="3"/>
<dbReference type="AlphaFoldDB" id="A0AA38G9R5"/>
<dbReference type="GO" id="GO:0019287">
    <property type="term" value="P:isopentenyl diphosphate biosynthetic process, mevalonate pathway"/>
    <property type="evidence" value="ECO:0007669"/>
    <property type="project" value="TreeGrafter"/>
</dbReference>
<proteinExistence type="inferred from homology"/>
<dbReference type="GO" id="GO:0005777">
    <property type="term" value="C:peroxisome"/>
    <property type="evidence" value="ECO:0007669"/>
    <property type="project" value="TreeGrafter"/>
</dbReference>
<dbReference type="PIRSF" id="PIRSF017288">
    <property type="entry name" value="PMK_GHMP_euk"/>
    <property type="match status" value="1"/>
</dbReference>
<evidence type="ECO:0000256" key="7">
    <source>
        <dbReference type="ARBA" id="ARBA00022777"/>
    </source>
</evidence>
<comment type="similarity">
    <text evidence="2">Belongs to the GHMP kinase family. Mevalonate kinase subfamily.</text>
</comment>
<evidence type="ECO:0000313" key="12">
    <source>
        <dbReference type="EMBL" id="KAH9317775.1"/>
    </source>
</evidence>
<keyword evidence="11" id="KW-0753">Steroid metabolism</keyword>
<keyword evidence="4" id="KW-0444">Lipid biosynthesis</keyword>
<keyword evidence="7" id="KW-0418">Kinase</keyword>
<evidence type="ECO:0000256" key="4">
    <source>
        <dbReference type="ARBA" id="ARBA00022516"/>
    </source>
</evidence>
<keyword evidence="6" id="KW-0547">Nucleotide-binding</keyword>
<dbReference type="PANTHER" id="PTHR31814">
    <property type="match status" value="1"/>
</dbReference>
<reference evidence="12 13" key="1">
    <citation type="journal article" date="2021" name="Nat. Plants">
        <title>The Taxus genome provides insights into paclitaxel biosynthesis.</title>
        <authorList>
            <person name="Xiong X."/>
            <person name="Gou J."/>
            <person name="Liao Q."/>
            <person name="Li Y."/>
            <person name="Zhou Q."/>
            <person name="Bi G."/>
            <person name="Li C."/>
            <person name="Du R."/>
            <person name="Wang X."/>
            <person name="Sun T."/>
            <person name="Guo L."/>
            <person name="Liang H."/>
            <person name="Lu P."/>
            <person name="Wu Y."/>
            <person name="Zhang Z."/>
            <person name="Ro D.K."/>
            <person name="Shang Y."/>
            <person name="Huang S."/>
            <person name="Yan J."/>
        </authorList>
    </citation>
    <scope>NUCLEOTIDE SEQUENCE [LARGE SCALE GENOMIC DNA]</scope>
    <source>
        <strain evidence="12">Ta-2019</strain>
    </source>
</reference>
<dbReference type="EMBL" id="JAHRHJ020000004">
    <property type="protein sequence ID" value="KAH9317775.1"/>
    <property type="molecule type" value="Genomic_DNA"/>
</dbReference>
<keyword evidence="8" id="KW-0067">ATP-binding</keyword>
<evidence type="ECO:0000256" key="9">
    <source>
        <dbReference type="ARBA" id="ARBA00022955"/>
    </source>
</evidence>
<dbReference type="Gene3D" id="3.30.230.10">
    <property type="match status" value="1"/>
</dbReference>
<feature type="non-terminal residue" evidence="12">
    <location>
        <position position="1"/>
    </location>
</feature>